<dbReference type="InterPro" id="IPR000182">
    <property type="entry name" value="GNAT_dom"/>
</dbReference>
<dbReference type="RefSeq" id="WP_236090745.1">
    <property type="nucleotide sequence ID" value="NZ_JAKGSG010000051.1"/>
</dbReference>
<dbReference type="Gene3D" id="3.40.630.30">
    <property type="match status" value="1"/>
</dbReference>
<keyword evidence="3" id="KW-0808">Transferase</keyword>
<dbReference type="Pfam" id="PF13312">
    <property type="entry name" value="DUF4081"/>
    <property type="match status" value="1"/>
</dbReference>
<protein>
    <submittedName>
        <fullName evidence="3">GNAT family N-acetyltransferase</fullName>
        <ecNumber evidence="3">2.3.1.-</ecNumber>
    </submittedName>
</protein>
<dbReference type="EMBL" id="JAKGSG010000051">
    <property type="protein sequence ID" value="MCF4122943.1"/>
    <property type="molecule type" value="Genomic_DNA"/>
</dbReference>
<dbReference type="GO" id="GO:0016747">
    <property type="term" value="F:acyltransferase activity, transferring groups other than amino-acyl groups"/>
    <property type="evidence" value="ECO:0007669"/>
    <property type="project" value="InterPro"/>
</dbReference>
<proteinExistence type="predicted"/>
<dbReference type="InterPro" id="IPR016181">
    <property type="entry name" value="Acyl_CoA_acyltransferase"/>
</dbReference>
<dbReference type="EC" id="2.3.1.-" evidence="3"/>
<comment type="caution">
    <text evidence="3">The sequence shown here is derived from an EMBL/GenBank/DDBJ whole genome shotgun (WGS) entry which is preliminary data.</text>
</comment>
<dbReference type="InterPro" id="IPR025289">
    <property type="entry name" value="DUF4081"/>
</dbReference>
<accession>A0AA41QGB8</accession>
<keyword evidence="4" id="KW-1185">Reference proteome</keyword>
<evidence type="ECO:0000256" key="1">
    <source>
        <dbReference type="SAM" id="MobiDB-lite"/>
    </source>
</evidence>
<dbReference type="Proteomes" id="UP001165405">
    <property type="component" value="Unassembled WGS sequence"/>
</dbReference>
<sequence>MAAWRTPVHSAGARPEPGHEPREPGASLVDALAFADEPRAEDAGGARVLSMRDLPEALAVCAADPVAAVLAASRLEVAESAGFGMAGGQAWGFPATGPLEAVCWAGANLVPVTPVADRRADAVAAFAALARVHGRRSSSIVGDQATTLALWEHLARTWPAAREVRADQPSMAIARDPDVEPEESVRRSRLDELDLVLPACVRMFTEEVGYSPVATGGSAYAERVRSLVVEGRSFVRTVPSPRGLPVVAFKAEIGATAGGVAQVQGVWVDPVYRGRGWSESGMAAVVAETRRTVAPVVSLYVNSYNERALATYRRVGFEQVGTFATVLF</sequence>
<evidence type="ECO:0000259" key="2">
    <source>
        <dbReference type="PROSITE" id="PS51186"/>
    </source>
</evidence>
<dbReference type="InterPro" id="IPR016794">
    <property type="entry name" value="UCP21603_acetyltransf"/>
</dbReference>
<dbReference type="PROSITE" id="PS51186">
    <property type="entry name" value="GNAT"/>
    <property type="match status" value="1"/>
</dbReference>
<evidence type="ECO:0000313" key="4">
    <source>
        <dbReference type="Proteomes" id="UP001165405"/>
    </source>
</evidence>
<keyword evidence="3" id="KW-0012">Acyltransferase</keyword>
<reference evidence="3" key="1">
    <citation type="submission" date="2022-01" db="EMBL/GenBank/DDBJ databases">
        <title>Antribacter sp. nov., isolated from Guizhou of China.</title>
        <authorList>
            <person name="Chengliang C."/>
            <person name="Ya Z."/>
        </authorList>
    </citation>
    <scope>NUCLEOTIDE SEQUENCE</scope>
    <source>
        <strain evidence="3">KLBMP 9083</strain>
    </source>
</reference>
<dbReference type="AlphaFoldDB" id="A0AA41QGB8"/>
<feature type="region of interest" description="Disordered" evidence="1">
    <location>
        <begin position="1"/>
        <end position="25"/>
    </location>
</feature>
<feature type="domain" description="N-acetyltransferase" evidence="2">
    <location>
        <begin position="188"/>
        <end position="328"/>
    </location>
</feature>
<name>A0AA41QGB8_9MICO</name>
<gene>
    <name evidence="3" type="ORF">L1785_18360</name>
</gene>
<dbReference type="PIRSF" id="PIRSF021603">
    <property type="entry name" value="UCP21603_acetyltransf"/>
    <property type="match status" value="1"/>
</dbReference>
<dbReference type="Pfam" id="PF00583">
    <property type="entry name" value="Acetyltransf_1"/>
    <property type="match status" value="1"/>
</dbReference>
<evidence type="ECO:0000313" key="3">
    <source>
        <dbReference type="EMBL" id="MCF4122943.1"/>
    </source>
</evidence>
<organism evidence="3 4">
    <name type="scientific">Antribacter soli</name>
    <dbReference type="NCBI Taxonomy" id="2910976"/>
    <lineage>
        <taxon>Bacteria</taxon>
        <taxon>Bacillati</taxon>
        <taxon>Actinomycetota</taxon>
        <taxon>Actinomycetes</taxon>
        <taxon>Micrococcales</taxon>
        <taxon>Promicromonosporaceae</taxon>
        <taxon>Antribacter</taxon>
    </lineage>
</organism>
<dbReference type="SUPFAM" id="SSF55729">
    <property type="entry name" value="Acyl-CoA N-acyltransferases (Nat)"/>
    <property type="match status" value="1"/>
</dbReference>